<sequence>MIEVTRLNGEVFVINADLIETVEARPDTVLFLVNGRRYVVRESVSDVVGRVVAFRRSLNVPPGERD</sequence>
<keyword evidence="2" id="KW-1185">Reference proteome</keyword>
<keyword evidence="1" id="KW-0282">Flagellum</keyword>
<protein>
    <submittedName>
        <fullName evidence="1">Flagellar FlbD family protein</fullName>
    </submittedName>
</protein>
<accession>A0ACD1DTQ8</accession>
<evidence type="ECO:0000313" key="1">
    <source>
        <dbReference type="EMBL" id="QVL35467.1"/>
    </source>
</evidence>
<proteinExistence type="predicted"/>
<dbReference type="EMBL" id="CP074691">
    <property type="protein sequence ID" value="QVL35467.1"/>
    <property type="molecule type" value="Genomic_DNA"/>
</dbReference>
<gene>
    <name evidence="1" type="ORF">KIH16_09720</name>
</gene>
<organism evidence="1 2">
    <name type="scientific">Aminirod propionatiphilus</name>
    <dbReference type="NCBI Taxonomy" id="3415223"/>
    <lineage>
        <taxon>Bacteria</taxon>
        <taxon>Thermotogati</taxon>
        <taxon>Synergistota</taxon>
        <taxon>Synergistia</taxon>
        <taxon>Synergistales</taxon>
        <taxon>Aminiphilaceae</taxon>
        <taxon>Aminirod</taxon>
    </lineage>
</organism>
<keyword evidence="1" id="KW-0966">Cell projection</keyword>
<dbReference type="Proteomes" id="UP000682204">
    <property type="component" value="Chromosome"/>
</dbReference>
<reference evidence="1" key="1">
    <citation type="submission" date="2021-05" db="EMBL/GenBank/DDBJ databases">
        <title>An isolated secondary fermenter in methanogenic hydrocarbon-degrading communities.</title>
        <authorList>
            <person name="Liu Y.-F."/>
            <person name="Liu Z.-l."/>
        </authorList>
    </citation>
    <scope>NUCLEOTIDE SEQUENCE</scope>
    <source>
        <strain evidence="1">L-13</strain>
    </source>
</reference>
<evidence type="ECO:0000313" key="2">
    <source>
        <dbReference type="Proteomes" id="UP000682204"/>
    </source>
</evidence>
<keyword evidence="1" id="KW-0969">Cilium</keyword>
<name>A0ACD1DTQ8_9BACT</name>